<dbReference type="GO" id="GO:0003677">
    <property type="term" value="F:DNA binding"/>
    <property type="evidence" value="ECO:0007669"/>
    <property type="project" value="UniProtKB-UniRule"/>
</dbReference>
<gene>
    <name evidence="11" type="ORF">F5Z01DRAFT_637112</name>
</gene>
<dbReference type="SMART" id="SM00389">
    <property type="entry name" value="HOX"/>
    <property type="match status" value="1"/>
</dbReference>
<protein>
    <recommendedName>
        <fullName evidence="10">Homeobox domain-containing protein</fullName>
    </recommendedName>
</protein>
<keyword evidence="4 8" id="KW-0371">Homeobox</keyword>
<evidence type="ECO:0000313" key="12">
    <source>
        <dbReference type="Proteomes" id="UP000887229"/>
    </source>
</evidence>
<feature type="region of interest" description="Disordered" evidence="9">
    <location>
        <begin position="332"/>
        <end position="390"/>
    </location>
</feature>
<organism evidence="11 12">
    <name type="scientific">Emericellopsis atlantica</name>
    <dbReference type="NCBI Taxonomy" id="2614577"/>
    <lineage>
        <taxon>Eukaryota</taxon>
        <taxon>Fungi</taxon>
        <taxon>Dikarya</taxon>
        <taxon>Ascomycota</taxon>
        <taxon>Pezizomycotina</taxon>
        <taxon>Sordariomycetes</taxon>
        <taxon>Hypocreomycetidae</taxon>
        <taxon>Hypocreales</taxon>
        <taxon>Bionectriaceae</taxon>
        <taxon>Emericellopsis</taxon>
    </lineage>
</organism>
<dbReference type="RefSeq" id="XP_046117826.1">
    <property type="nucleotide sequence ID" value="XM_046262259.1"/>
</dbReference>
<keyword evidence="5" id="KW-0804">Transcription</keyword>
<name>A0A9P8CP78_9HYPO</name>
<dbReference type="Pfam" id="PF05920">
    <property type="entry name" value="Homeobox_KN"/>
    <property type="match status" value="1"/>
</dbReference>
<reference evidence="11" key="1">
    <citation type="journal article" date="2021" name="IMA Fungus">
        <title>Genomic characterization of three marine fungi, including Emericellopsis atlantica sp. nov. with signatures of a generalist lifestyle and marine biomass degradation.</title>
        <authorList>
            <person name="Hagestad O.C."/>
            <person name="Hou L."/>
            <person name="Andersen J.H."/>
            <person name="Hansen E.H."/>
            <person name="Altermark B."/>
            <person name="Li C."/>
            <person name="Kuhnert E."/>
            <person name="Cox R.J."/>
            <person name="Crous P.W."/>
            <person name="Spatafora J.W."/>
            <person name="Lail K."/>
            <person name="Amirebrahimi M."/>
            <person name="Lipzen A."/>
            <person name="Pangilinan J."/>
            <person name="Andreopoulos W."/>
            <person name="Hayes R.D."/>
            <person name="Ng V."/>
            <person name="Grigoriev I.V."/>
            <person name="Jackson S.A."/>
            <person name="Sutton T.D.S."/>
            <person name="Dobson A.D.W."/>
            <person name="Rama T."/>
        </authorList>
    </citation>
    <scope>NUCLEOTIDE SEQUENCE</scope>
    <source>
        <strain evidence="11">TS7</strain>
    </source>
</reference>
<evidence type="ECO:0000256" key="3">
    <source>
        <dbReference type="ARBA" id="ARBA00023125"/>
    </source>
</evidence>
<accession>A0A9P8CP78</accession>
<evidence type="ECO:0000256" key="6">
    <source>
        <dbReference type="ARBA" id="ARBA00023242"/>
    </source>
</evidence>
<sequence>MAMIAPAPTAHIGFAKEYTWDLSRFQSYPQHNSSSNAVSLPSIRHQFPDLLSPCTSPVHSAELSPHTPATGHSTSQAYVYSPPSTKRRRTPIDDEFERQRARQIPRLLHHGEQQGHEARSPHATLPVAPPAPVEMSERSLHVENGPAAPNFPPTLSTERPVAVRPVARGSHLDDYRDTKTHHAPHQAHQVPPPAAAENTHRHAGPAYDFAYRHPSQTHTASSPHHTYERSPFSAGTYTRHSYPEYPRYGEMGHAGAPHDQKQRKRRGNLPKETTDKLRSWFHAHVSHPYPTEDEKQELMRQTGLQMNQISNWFINARRRQLPAMITNARVTSDAMSGRSAEGKVPSSTEGSDPHIQQDGLTLSDGEGVPYEEELESFQRYRGSASKRTSV</sequence>
<evidence type="ECO:0000256" key="8">
    <source>
        <dbReference type="PROSITE-ProRule" id="PRU00108"/>
    </source>
</evidence>
<feature type="compositionally biased region" description="Polar residues" evidence="9">
    <location>
        <begin position="70"/>
        <end position="84"/>
    </location>
</feature>
<keyword evidence="12" id="KW-1185">Reference proteome</keyword>
<evidence type="ECO:0000259" key="10">
    <source>
        <dbReference type="PROSITE" id="PS50071"/>
    </source>
</evidence>
<dbReference type="SUPFAM" id="SSF46689">
    <property type="entry name" value="Homeodomain-like"/>
    <property type="match status" value="1"/>
</dbReference>
<evidence type="ECO:0000313" key="11">
    <source>
        <dbReference type="EMBL" id="KAG9253902.1"/>
    </source>
</evidence>
<dbReference type="PROSITE" id="PS50071">
    <property type="entry name" value="HOMEOBOX_2"/>
    <property type="match status" value="1"/>
</dbReference>
<keyword evidence="3 8" id="KW-0238">DNA-binding</keyword>
<comment type="caution">
    <text evidence="11">The sequence shown here is derived from an EMBL/GenBank/DDBJ whole genome shotgun (WGS) entry which is preliminary data.</text>
</comment>
<dbReference type="PANTHER" id="PTHR11850">
    <property type="entry name" value="HOMEOBOX PROTEIN TRANSCRIPTION FACTORS"/>
    <property type="match status" value="1"/>
</dbReference>
<feature type="DNA-binding region" description="Homeobox" evidence="8">
    <location>
        <begin position="262"/>
        <end position="324"/>
    </location>
</feature>
<dbReference type="CDD" id="cd00086">
    <property type="entry name" value="homeodomain"/>
    <property type="match status" value="1"/>
</dbReference>
<feature type="region of interest" description="Disordered" evidence="9">
    <location>
        <begin position="56"/>
        <end position="89"/>
    </location>
</feature>
<dbReference type="OrthoDB" id="10056939at2759"/>
<dbReference type="FunFam" id="1.10.10.60:FF:000059">
    <property type="entry name" value="TGFB-induced factor homeobox 1"/>
    <property type="match status" value="1"/>
</dbReference>
<evidence type="ECO:0000256" key="9">
    <source>
        <dbReference type="SAM" id="MobiDB-lite"/>
    </source>
</evidence>
<evidence type="ECO:0000256" key="7">
    <source>
        <dbReference type="ARBA" id="ARBA00038021"/>
    </source>
</evidence>
<dbReference type="InterPro" id="IPR050224">
    <property type="entry name" value="TALE_homeobox"/>
</dbReference>
<dbReference type="InterPro" id="IPR001356">
    <property type="entry name" value="HD"/>
</dbReference>
<keyword evidence="2" id="KW-0805">Transcription regulation</keyword>
<dbReference type="Gene3D" id="1.10.10.60">
    <property type="entry name" value="Homeodomain-like"/>
    <property type="match status" value="1"/>
</dbReference>
<dbReference type="EMBL" id="MU251256">
    <property type="protein sequence ID" value="KAG9253902.1"/>
    <property type="molecule type" value="Genomic_DNA"/>
</dbReference>
<dbReference type="GO" id="GO:0005634">
    <property type="term" value="C:nucleus"/>
    <property type="evidence" value="ECO:0007669"/>
    <property type="project" value="UniProtKB-SubCell"/>
</dbReference>
<dbReference type="InterPro" id="IPR008422">
    <property type="entry name" value="KN_HD"/>
</dbReference>
<dbReference type="Proteomes" id="UP000887229">
    <property type="component" value="Unassembled WGS sequence"/>
</dbReference>
<evidence type="ECO:0000256" key="4">
    <source>
        <dbReference type="ARBA" id="ARBA00023155"/>
    </source>
</evidence>
<feature type="region of interest" description="Disordered" evidence="9">
    <location>
        <begin position="215"/>
        <end position="234"/>
    </location>
</feature>
<evidence type="ECO:0000256" key="5">
    <source>
        <dbReference type="ARBA" id="ARBA00023163"/>
    </source>
</evidence>
<feature type="domain" description="Homeobox" evidence="10">
    <location>
        <begin position="260"/>
        <end position="323"/>
    </location>
</feature>
<dbReference type="AlphaFoldDB" id="A0A9P8CP78"/>
<feature type="compositionally biased region" description="Polar residues" evidence="9">
    <location>
        <begin position="215"/>
        <end position="224"/>
    </location>
</feature>
<evidence type="ECO:0000256" key="2">
    <source>
        <dbReference type="ARBA" id="ARBA00023015"/>
    </source>
</evidence>
<keyword evidence="6 8" id="KW-0539">Nucleus</keyword>
<proteinExistence type="inferred from homology"/>
<comment type="subcellular location">
    <subcellularLocation>
        <location evidence="1 8">Nucleus</location>
    </subcellularLocation>
</comment>
<dbReference type="InterPro" id="IPR009057">
    <property type="entry name" value="Homeodomain-like_sf"/>
</dbReference>
<evidence type="ECO:0000256" key="1">
    <source>
        <dbReference type="ARBA" id="ARBA00004123"/>
    </source>
</evidence>
<comment type="similarity">
    <text evidence="7">Belongs to the TALE/TGIF homeobox family.</text>
</comment>
<dbReference type="GeneID" id="70293162"/>
<dbReference type="GO" id="GO:0006355">
    <property type="term" value="P:regulation of DNA-templated transcription"/>
    <property type="evidence" value="ECO:0007669"/>
    <property type="project" value="InterPro"/>
</dbReference>